<reference evidence="2 3" key="1">
    <citation type="submission" date="2014-09" db="EMBL/GenBank/DDBJ databases">
        <title>Vibrio maritimus JCM 19235. (C45) whole genome shotgun sequence.</title>
        <authorList>
            <person name="Sawabe T."/>
            <person name="Meirelles P."/>
            <person name="Nakanishi M."/>
            <person name="Sayaka M."/>
            <person name="Hattori M."/>
            <person name="Ohkuma M."/>
        </authorList>
    </citation>
    <scope>NUCLEOTIDE SEQUENCE [LARGE SCALE GENOMIC DNA]</scope>
    <source>
        <strain evidence="3">JCM19235</strain>
    </source>
</reference>
<protein>
    <recommendedName>
        <fullName evidence="4">Outer membrane protein beta-barrel domain-containing protein</fullName>
    </recommendedName>
</protein>
<dbReference type="AlphaFoldDB" id="A0A090SDJ8"/>
<gene>
    <name evidence="2" type="ORF">JCM19235_6140</name>
</gene>
<evidence type="ECO:0000313" key="3">
    <source>
        <dbReference type="Proteomes" id="UP000029228"/>
    </source>
</evidence>
<feature type="chain" id="PRO_5001864433" description="Outer membrane protein beta-barrel domain-containing protein" evidence="1">
    <location>
        <begin position="32"/>
        <end position="138"/>
    </location>
</feature>
<keyword evidence="3" id="KW-1185">Reference proteome</keyword>
<organism evidence="2 3">
    <name type="scientific">Vibrio maritimus</name>
    <dbReference type="NCBI Taxonomy" id="990268"/>
    <lineage>
        <taxon>Bacteria</taxon>
        <taxon>Pseudomonadati</taxon>
        <taxon>Pseudomonadota</taxon>
        <taxon>Gammaproteobacteria</taxon>
        <taxon>Vibrionales</taxon>
        <taxon>Vibrionaceae</taxon>
        <taxon>Vibrio</taxon>
    </lineage>
</organism>
<feature type="signal peptide" evidence="1">
    <location>
        <begin position="1"/>
        <end position="31"/>
    </location>
</feature>
<proteinExistence type="predicted"/>
<accession>A0A090SDJ8</accession>
<evidence type="ECO:0008006" key="4">
    <source>
        <dbReference type="Google" id="ProtNLM"/>
    </source>
</evidence>
<evidence type="ECO:0000256" key="1">
    <source>
        <dbReference type="SAM" id="SignalP"/>
    </source>
</evidence>
<dbReference type="Proteomes" id="UP000029228">
    <property type="component" value="Unassembled WGS sequence"/>
</dbReference>
<evidence type="ECO:0000313" key="2">
    <source>
        <dbReference type="EMBL" id="GAL17587.1"/>
    </source>
</evidence>
<dbReference type="EMBL" id="BBMR01000002">
    <property type="protein sequence ID" value="GAL17587.1"/>
    <property type="molecule type" value="Genomic_DNA"/>
</dbReference>
<keyword evidence="1" id="KW-0732">Signal</keyword>
<comment type="caution">
    <text evidence="2">The sequence shown here is derived from an EMBL/GenBank/DDBJ whole genome shotgun (WGS) entry which is preliminary data.</text>
</comment>
<sequence>MIEATTLKKTFITKLALATTGILTLTTTAQAFELGADTKRGVTFQFDKVIVGVKDNYVNGGFAFLEKPISAEHNISWFVEGGVGYNWNSERVDIHAPVGLRWEPVKNLDVDLFATPEVKFNDGADVGVGVDLGVSWKF</sequence>
<name>A0A090SDJ8_9VIBR</name>